<proteinExistence type="predicted"/>
<protein>
    <submittedName>
        <fullName evidence="1">Interferon-induced protein 44-like</fullName>
    </submittedName>
</protein>
<dbReference type="SUPFAM" id="SSF52540">
    <property type="entry name" value="P-loop containing nucleoside triphosphate hydrolases"/>
    <property type="match status" value="1"/>
</dbReference>
<dbReference type="PANTHER" id="PTHR14241:SF1">
    <property type="entry name" value="INTERFERON-INDUCED PROTEIN 44-RELATED"/>
    <property type="match status" value="1"/>
</dbReference>
<organism evidence="1">
    <name type="scientific">Stegastes partitus</name>
    <name type="common">bicolor damselfish</name>
    <dbReference type="NCBI Taxonomy" id="144197"/>
    <lineage>
        <taxon>Eukaryota</taxon>
        <taxon>Metazoa</taxon>
        <taxon>Chordata</taxon>
        <taxon>Craniata</taxon>
        <taxon>Vertebrata</taxon>
        <taxon>Euteleostomi</taxon>
        <taxon>Actinopterygii</taxon>
        <taxon>Neopterygii</taxon>
        <taxon>Teleostei</taxon>
        <taxon>Neoteleostei</taxon>
        <taxon>Acanthomorphata</taxon>
        <taxon>Ovalentaria</taxon>
        <taxon>Pomacentridae</taxon>
        <taxon>Stegastes</taxon>
    </lineage>
</organism>
<dbReference type="PANTHER" id="PTHR14241">
    <property type="entry name" value="INTERFERON-INDUCED PROTEIN 44"/>
    <property type="match status" value="1"/>
</dbReference>
<dbReference type="Gene3D" id="3.40.50.300">
    <property type="entry name" value="P-loop containing nucleotide triphosphate hydrolases"/>
    <property type="match status" value="1"/>
</dbReference>
<dbReference type="InterPro" id="IPR027417">
    <property type="entry name" value="P-loop_NTPase"/>
</dbReference>
<dbReference type="Ensembl" id="ENSSPAT00000027544.1">
    <property type="protein sequence ID" value="ENSSPAP00000027102.1"/>
    <property type="gene ID" value="ENSSPAG00000020417.1"/>
</dbReference>
<sequence length="219" mass="24436">MLTAASKIFIFFIFNAANLHHDGIQQLRILLCGPCGAGKSSFINSVDSALQGRMTGRATGYYRTFKIQKEARGTFYPFALSDIMGLERDTGRGVRVEDIKLAMKGHVRDGYKFNPNAALSDQDNGYNNNPSPNDKVHVLVCVVSAYALNLIPPETMTKMREVQLAARALRIPQLAVLTRIDEVCPEVNKDIKNVYKSIYVKKQVIDEVSGFFLESTRLD</sequence>
<evidence type="ECO:0000313" key="1">
    <source>
        <dbReference type="Ensembl" id="ENSSPAP00000027102.1"/>
    </source>
</evidence>
<dbReference type="AlphaFoldDB" id="A0A3B5BIY2"/>
<dbReference type="STRING" id="144197.ENSSPAP00000027102"/>
<dbReference type="GeneTree" id="ENSGT00940000160560"/>
<accession>A0A3B5BIY2</accession>
<dbReference type="GO" id="GO:0006955">
    <property type="term" value="P:immune response"/>
    <property type="evidence" value="ECO:0007669"/>
    <property type="project" value="TreeGrafter"/>
</dbReference>
<name>A0A3B5BIY2_9TELE</name>
<reference evidence="1" key="1">
    <citation type="submission" date="2023-09" db="UniProtKB">
        <authorList>
            <consortium name="Ensembl"/>
        </authorList>
    </citation>
    <scope>IDENTIFICATION</scope>
</reference>